<proteinExistence type="predicted"/>
<dbReference type="InterPro" id="IPR000504">
    <property type="entry name" value="RRM_dom"/>
</dbReference>
<dbReference type="Pfam" id="PF00076">
    <property type="entry name" value="RRM_1"/>
    <property type="match status" value="1"/>
</dbReference>
<dbReference type="InterPro" id="IPR035979">
    <property type="entry name" value="RBD_domain_sf"/>
</dbReference>
<keyword evidence="1" id="KW-0694">RNA-binding</keyword>
<dbReference type="KEGG" id="tpv:TP03_0226"/>
<dbReference type="SUPFAM" id="SSF54928">
    <property type="entry name" value="RNA-binding domain, RBD"/>
    <property type="match status" value="1"/>
</dbReference>
<gene>
    <name evidence="4" type="ordered locus">TP03_0226</name>
</gene>
<reference evidence="4 5" key="1">
    <citation type="journal article" date="2005" name="Science">
        <title>Genome sequence of Theileria parva, a bovine pathogen that transforms lymphocytes.</title>
        <authorList>
            <person name="Gardner M.J."/>
            <person name="Bishop R."/>
            <person name="Shah T."/>
            <person name="de Villiers E.P."/>
            <person name="Carlton J.M."/>
            <person name="Hall N."/>
            <person name="Ren Q."/>
            <person name="Paulsen I.T."/>
            <person name="Pain A."/>
            <person name="Berriman M."/>
            <person name="Wilson R.J.M."/>
            <person name="Sato S."/>
            <person name="Ralph S.A."/>
            <person name="Mann D.J."/>
            <person name="Xiong Z."/>
            <person name="Shallom S.J."/>
            <person name="Weidman J."/>
            <person name="Jiang L."/>
            <person name="Lynn J."/>
            <person name="Weaver B."/>
            <person name="Shoaibi A."/>
            <person name="Domingo A.R."/>
            <person name="Wasawo D."/>
            <person name="Crabtree J."/>
            <person name="Wortman J.R."/>
            <person name="Haas B."/>
            <person name="Angiuoli S.V."/>
            <person name="Creasy T.H."/>
            <person name="Lu C."/>
            <person name="Suh B."/>
            <person name="Silva J.C."/>
            <person name="Utterback T.R."/>
            <person name="Feldblyum T.V."/>
            <person name="Pertea M."/>
            <person name="Allen J."/>
            <person name="Nierman W.C."/>
            <person name="Taracha E.L.N."/>
            <person name="Salzberg S.L."/>
            <person name="White O.R."/>
            <person name="Fitzhugh H.A."/>
            <person name="Morzaria S."/>
            <person name="Venter J.C."/>
            <person name="Fraser C.M."/>
            <person name="Nene V."/>
        </authorList>
    </citation>
    <scope>NUCLEOTIDE SEQUENCE [LARGE SCALE GENOMIC DNA]</scope>
    <source>
        <strain evidence="4 5">Muguga</strain>
    </source>
</reference>
<protein>
    <submittedName>
        <fullName evidence="4">Splicing factor, putative</fullName>
    </submittedName>
</protein>
<evidence type="ECO:0000256" key="1">
    <source>
        <dbReference type="PROSITE-ProRule" id="PRU00176"/>
    </source>
</evidence>
<dbReference type="eggNOG" id="KOG0107">
    <property type="taxonomic scope" value="Eukaryota"/>
</dbReference>
<dbReference type="VEuPathDB" id="PiroplasmaDB:TpMuguga_03g00226"/>
<dbReference type="SMART" id="SM00360">
    <property type="entry name" value="RRM"/>
    <property type="match status" value="1"/>
</dbReference>
<dbReference type="PROSITE" id="PS50102">
    <property type="entry name" value="RRM"/>
    <property type="match status" value="1"/>
</dbReference>
<dbReference type="GO" id="GO:0003723">
    <property type="term" value="F:RNA binding"/>
    <property type="evidence" value="ECO:0007669"/>
    <property type="project" value="UniProtKB-UniRule"/>
</dbReference>
<evidence type="ECO:0000256" key="2">
    <source>
        <dbReference type="SAM" id="MobiDB-lite"/>
    </source>
</evidence>
<dbReference type="InterPro" id="IPR050441">
    <property type="entry name" value="RBM"/>
</dbReference>
<dbReference type="Proteomes" id="UP000001949">
    <property type="component" value="Unassembled WGS sequence"/>
</dbReference>
<dbReference type="AlphaFoldDB" id="Q4N0C3"/>
<dbReference type="OMA" id="EMHRDSC"/>
<evidence type="ECO:0000259" key="3">
    <source>
        <dbReference type="PROSITE" id="PS50102"/>
    </source>
</evidence>
<name>Q4N0C3_THEPA</name>
<evidence type="ECO:0000313" key="4">
    <source>
        <dbReference type="EMBL" id="EAN30961.1"/>
    </source>
</evidence>
<dbReference type="GeneID" id="3500158"/>
<feature type="region of interest" description="Disordered" evidence="2">
    <location>
        <begin position="78"/>
        <end position="132"/>
    </location>
</feature>
<accession>Q4N0C3</accession>
<keyword evidence="5" id="KW-1185">Reference proteome</keyword>
<comment type="caution">
    <text evidence="4">The sequence shown here is derived from an EMBL/GenBank/DDBJ whole genome shotgun (WGS) entry which is preliminary data.</text>
</comment>
<dbReference type="InterPro" id="IPR012677">
    <property type="entry name" value="Nucleotide-bd_a/b_plait_sf"/>
</dbReference>
<feature type="domain" description="RRM" evidence="3">
    <location>
        <begin position="11"/>
        <end position="84"/>
    </location>
</feature>
<dbReference type="InParanoid" id="Q4N0C3"/>
<dbReference type="EMBL" id="AAGK01000005">
    <property type="protein sequence ID" value="EAN30961.1"/>
    <property type="molecule type" value="Genomic_DNA"/>
</dbReference>
<dbReference type="Gene3D" id="3.30.70.330">
    <property type="match status" value="1"/>
</dbReference>
<feature type="compositionally biased region" description="Basic and acidic residues" evidence="2">
    <location>
        <begin position="78"/>
        <end position="103"/>
    </location>
</feature>
<sequence length="132" mass="15368">MVGRRSDSDDHKLFVGNLVDSVTSQDLDLLFSKYGKVTNVWVARNPPGFGFVTFDDPRDAKDALIELNGKDLHGNSLRIERCRGDKSNRRRPYREPYSRDNKSRRSRSRSHSRGRRIRSRSPSYRRVRSRSS</sequence>
<dbReference type="PANTHER" id="PTHR48034">
    <property type="entry name" value="TRANSFORMER-2 SEX-DETERMINING PROTEIN-RELATED"/>
    <property type="match status" value="1"/>
</dbReference>
<evidence type="ECO:0000313" key="5">
    <source>
        <dbReference type="Proteomes" id="UP000001949"/>
    </source>
</evidence>
<organism evidence="4 5">
    <name type="scientific">Theileria parva</name>
    <name type="common">East coast fever infection agent</name>
    <dbReference type="NCBI Taxonomy" id="5875"/>
    <lineage>
        <taxon>Eukaryota</taxon>
        <taxon>Sar</taxon>
        <taxon>Alveolata</taxon>
        <taxon>Apicomplexa</taxon>
        <taxon>Aconoidasida</taxon>
        <taxon>Piroplasmida</taxon>
        <taxon>Theileriidae</taxon>
        <taxon>Theileria</taxon>
    </lineage>
</organism>
<feature type="compositionally biased region" description="Basic residues" evidence="2">
    <location>
        <begin position="104"/>
        <end position="132"/>
    </location>
</feature>
<dbReference type="STRING" id="5875.Q4N0C3"/>